<evidence type="ECO:0000313" key="2">
    <source>
        <dbReference type="EMBL" id="CAA9566388.1"/>
    </source>
</evidence>
<feature type="compositionally biased region" description="Basic and acidic residues" evidence="1">
    <location>
        <begin position="142"/>
        <end position="154"/>
    </location>
</feature>
<feature type="region of interest" description="Disordered" evidence="1">
    <location>
        <begin position="40"/>
        <end position="154"/>
    </location>
</feature>
<accession>A0A6J4V1J5</accession>
<feature type="compositionally biased region" description="Basic residues" evidence="1">
    <location>
        <begin position="58"/>
        <end position="67"/>
    </location>
</feature>
<dbReference type="AlphaFoldDB" id="A0A6J4V1J5"/>
<reference evidence="2" key="1">
    <citation type="submission" date="2020-02" db="EMBL/GenBank/DDBJ databases">
        <authorList>
            <person name="Meier V. D."/>
        </authorList>
    </citation>
    <scope>NUCLEOTIDE SEQUENCE</scope>
    <source>
        <strain evidence="2">AVDCRST_MAG19</strain>
    </source>
</reference>
<organism evidence="2">
    <name type="scientific">uncultured Thermomicrobiales bacterium</name>
    <dbReference type="NCBI Taxonomy" id="1645740"/>
    <lineage>
        <taxon>Bacteria</taxon>
        <taxon>Pseudomonadati</taxon>
        <taxon>Thermomicrobiota</taxon>
        <taxon>Thermomicrobia</taxon>
        <taxon>Thermomicrobiales</taxon>
        <taxon>environmental samples</taxon>
    </lineage>
</organism>
<feature type="non-terminal residue" evidence="2">
    <location>
        <position position="154"/>
    </location>
</feature>
<name>A0A6J4V1J5_9BACT</name>
<proteinExistence type="predicted"/>
<gene>
    <name evidence="2" type="ORF">AVDCRST_MAG19-2295</name>
</gene>
<feature type="compositionally biased region" description="Basic and acidic residues" evidence="1">
    <location>
        <begin position="73"/>
        <end position="82"/>
    </location>
</feature>
<dbReference type="EMBL" id="CADCWL010000107">
    <property type="protein sequence ID" value="CAA9566388.1"/>
    <property type="molecule type" value="Genomic_DNA"/>
</dbReference>
<evidence type="ECO:0000256" key="1">
    <source>
        <dbReference type="SAM" id="MobiDB-lite"/>
    </source>
</evidence>
<sequence>VGEAWASAAPSATLVHPSLLVGAPASGSPYLWTGRALASEGQPLGNAAPDDHGASHRPAARRDRRLPRGWAQPHHDGDERLGRWRAGLVAEPPSASRRERRSGRRTAPGEGASGKGGRTVAHVGEMAGGQREAGRLRGTQIVRDRGGDPGAHDL</sequence>
<protein>
    <submittedName>
        <fullName evidence="2">Uncharacterized protein</fullName>
    </submittedName>
</protein>
<feature type="non-terminal residue" evidence="2">
    <location>
        <position position="1"/>
    </location>
</feature>